<dbReference type="PANTHER" id="PTHR47303">
    <property type="match status" value="1"/>
</dbReference>
<reference evidence="2 3" key="1">
    <citation type="journal article" date="2018" name="Mol. Plant">
        <title>The genome of Artemisia annua provides insight into the evolution of Asteraceae family and artemisinin biosynthesis.</title>
        <authorList>
            <person name="Shen Q."/>
            <person name="Zhang L."/>
            <person name="Liao Z."/>
            <person name="Wang S."/>
            <person name="Yan T."/>
            <person name="Shi P."/>
            <person name="Liu M."/>
            <person name="Fu X."/>
            <person name="Pan Q."/>
            <person name="Wang Y."/>
            <person name="Lv Z."/>
            <person name="Lu X."/>
            <person name="Zhang F."/>
            <person name="Jiang W."/>
            <person name="Ma Y."/>
            <person name="Chen M."/>
            <person name="Hao X."/>
            <person name="Li L."/>
            <person name="Tang Y."/>
            <person name="Lv G."/>
            <person name="Zhou Y."/>
            <person name="Sun X."/>
            <person name="Brodelius P.E."/>
            <person name="Rose J.K.C."/>
            <person name="Tang K."/>
        </authorList>
    </citation>
    <scope>NUCLEOTIDE SEQUENCE [LARGE SCALE GENOMIC DNA]</scope>
    <source>
        <strain evidence="3">cv. Huhao1</strain>
        <tissue evidence="2">Leaf</tissue>
    </source>
</reference>
<sequence length="201" mass="22750">MLGYINGKVARPKENVKTEHARDTEAWVVRSDLIVKSWILGSITEQITIYVVDRLIYKFPDADFTAKDVWDELQCIYGISIAEDAKVKEKRIKEERKIIQRVAGIQTYLYDCIAQGNWNKVEELLIDYMFRVTDKITNNGNTILHIAVNSGKSHELLELLLGQIPVNKQLVELKNSDGSTLLHVAAIVGNSKAVNILVARD</sequence>
<organism evidence="2 3">
    <name type="scientific">Artemisia annua</name>
    <name type="common">Sweet wormwood</name>
    <dbReference type="NCBI Taxonomy" id="35608"/>
    <lineage>
        <taxon>Eukaryota</taxon>
        <taxon>Viridiplantae</taxon>
        <taxon>Streptophyta</taxon>
        <taxon>Embryophyta</taxon>
        <taxon>Tracheophyta</taxon>
        <taxon>Spermatophyta</taxon>
        <taxon>Magnoliopsida</taxon>
        <taxon>eudicotyledons</taxon>
        <taxon>Gunneridae</taxon>
        <taxon>Pentapetalae</taxon>
        <taxon>asterids</taxon>
        <taxon>campanulids</taxon>
        <taxon>Asterales</taxon>
        <taxon>Asteraceae</taxon>
        <taxon>Asteroideae</taxon>
        <taxon>Anthemideae</taxon>
        <taxon>Artemisiinae</taxon>
        <taxon>Artemisia</taxon>
    </lineage>
</organism>
<dbReference type="PROSITE" id="PS50088">
    <property type="entry name" value="ANK_REPEAT"/>
    <property type="match status" value="2"/>
</dbReference>
<evidence type="ECO:0000313" key="3">
    <source>
        <dbReference type="Proteomes" id="UP000245207"/>
    </source>
</evidence>
<dbReference type="OrthoDB" id="1845088at2759"/>
<dbReference type="InterPro" id="IPR036770">
    <property type="entry name" value="Ankyrin_rpt-contain_sf"/>
</dbReference>
<dbReference type="EMBL" id="PKPP01000292">
    <property type="protein sequence ID" value="PWA94694.1"/>
    <property type="molecule type" value="Genomic_DNA"/>
</dbReference>
<keyword evidence="1" id="KW-0040">ANK repeat</keyword>
<evidence type="ECO:0000313" key="2">
    <source>
        <dbReference type="EMBL" id="PWA94694.1"/>
    </source>
</evidence>
<dbReference type="Proteomes" id="UP000245207">
    <property type="component" value="Unassembled WGS sequence"/>
</dbReference>
<evidence type="ECO:0000256" key="1">
    <source>
        <dbReference type="PROSITE-ProRule" id="PRU00023"/>
    </source>
</evidence>
<dbReference type="Pfam" id="PF12796">
    <property type="entry name" value="Ank_2"/>
    <property type="match status" value="1"/>
</dbReference>
<dbReference type="Gene3D" id="1.25.40.20">
    <property type="entry name" value="Ankyrin repeat-containing domain"/>
    <property type="match status" value="1"/>
</dbReference>
<proteinExistence type="predicted"/>
<dbReference type="PROSITE" id="PS50297">
    <property type="entry name" value="ANK_REP_REGION"/>
    <property type="match status" value="2"/>
</dbReference>
<keyword evidence="3" id="KW-1185">Reference proteome</keyword>
<feature type="repeat" description="ANK" evidence="1">
    <location>
        <begin position="139"/>
        <end position="161"/>
    </location>
</feature>
<protein>
    <submittedName>
        <fullName evidence="2">Ankyrin repeat-containing protein</fullName>
    </submittedName>
</protein>
<gene>
    <name evidence="2" type="ORF">CTI12_AA043150</name>
</gene>
<accession>A0A2U1Q9J9</accession>
<dbReference type="PANTHER" id="PTHR47303:SF1">
    <property type="entry name" value="NF-KAPPA-B INHIBITOR BETA"/>
    <property type="match status" value="1"/>
</dbReference>
<dbReference type="InterPro" id="IPR002110">
    <property type="entry name" value="Ankyrin_rpt"/>
</dbReference>
<feature type="repeat" description="ANK" evidence="1">
    <location>
        <begin position="177"/>
        <end position="201"/>
    </location>
</feature>
<dbReference type="SUPFAM" id="SSF48403">
    <property type="entry name" value="Ankyrin repeat"/>
    <property type="match status" value="1"/>
</dbReference>
<dbReference type="AlphaFoldDB" id="A0A2U1Q9J9"/>
<name>A0A2U1Q9J9_ARTAN</name>
<comment type="caution">
    <text evidence="2">The sequence shown here is derived from an EMBL/GenBank/DDBJ whole genome shotgun (WGS) entry which is preliminary data.</text>
</comment>